<dbReference type="Proteomes" id="UP001497602">
    <property type="component" value="Unassembled WGS sequence"/>
</dbReference>
<comment type="caution">
    <text evidence="1">The sequence shown here is derived from an EMBL/GenBank/DDBJ whole genome shotgun (WGS) entry which is preliminary data.</text>
</comment>
<gene>
    <name evidence="1" type="ORF">T190115A13A_70100</name>
</gene>
<reference evidence="1 2" key="1">
    <citation type="submission" date="2024-05" db="EMBL/GenBank/DDBJ databases">
        <authorList>
            <person name="Duchaud E."/>
        </authorList>
    </citation>
    <scope>NUCLEOTIDE SEQUENCE [LARGE SCALE GENOMIC DNA]</scope>
    <source>
        <strain evidence="1">Ena-SAMPLE-TAB-13-05-2024-13:56:06:370-140305</strain>
    </source>
</reference>
<sequence length="108" mass="12568">MRNSPHIGKLLSSYIERHAVQSKSIASFLKVSSTQVYRYKNSPRILTGSLWKICYALKHNFFLDIALMLPESYHPKTSFAKDDEIKRLTEENKKLSIEINVLKELLKK</sequence>
<keyword evidence="2" id="KW-1185">Reference proteome</keyword>
<evidence type="ECO:0008006" key="3">
    <source>
        <dbReference type="Google" id="ProtNLM"/>
    </source>
</evidence>
<protein>
    <recommendedName>
        <fullName evidence="3">XRE family transcriptional regulator</fullName>
    </recommendedName>
</protein>
<proteinExistence type="predicted"/>
<organism evidence="1 2">
    <name type="scientific">Tenacibaculum vairaonense</name>
    <dbReference type="NCBI Taxonomy" id="3137860"/>
    <lineage>
        <taxon>Bacteria</taxon>
        <taxon>Pseudomonadati</taxon>
        <taxon>Bacteroidota</taxon>
        <taxon>Flavobacteriia</taxon>
        <taxon>Flavobacteriales</taxon>
        <taxon>Flavobacteriaceae</taxon>
        <taxon>Tenacibaculum</taxon>
    </lineage>
</organism>
<dbReference type="RefSeq" id="WP_348706746.1">
    <property type="nucleotide sequence ID" value="NZ_CAXIYA010000038.1"/>
</dbReference>
<evidence type="ECO:0000313" key="2">
    <source>
        <dbReference type="Proteomes" id="UP001497602"/>
    </source>
</evidence>
<accession>A0ABP1FII0</accession>
<evidence type="ECO:0000313" key="1">
    <source>
        <dbReference type="EMBL" id="CAL2108327.1"/>
    </source>
</evidence>
<name>A0ABP1FII0_9FLAO</name>
<dbReference type="EMBL" id="CAXJRC010000044">
    <property type="protein sequence ID" value="CAL2108327.1"/>
    <property type="molecule type" value="Genomic_DNA"/>
</dbReference>